<dbReference type="EC" id="3.1.26.4" evidence="2"/>
<evidence type="ECO:0000313" key="7">
    <source>
        <dbReference type="Proteomes" id="UP001205998"/>
    </source>
</evidence>
<keyword evidence="4" id="KW-0547">Nucleotide-binding</keyword>
<dbReference type="InterPro" id="IPR043128">
    <property type="entry name" value="Rev_trsase/Diguanyl_cyclase"/>
</dbReference>
<dbReference type="Gene3D" id="3.30.70.270">
    <property type="match status" value="1"/>
</dbReference>
<dbReference type="EMBL" id="MU551671">
    <property type="protein sequence ID" value="KAI5619028.1"/>
    <property type="molecule type" value="Genomic_DNA"/>
</dbReference>
<sequence>MEMFRRDAVEFLTRLFNKILEGEKMPEEWRRSVLRKRTTGWREELWYCIRKSGVSKKYVRVVQDMYEDSVTAVKYAVGTTDWFKVGVELHQGSALSPFLFAVVMDRLKYEVRQESLWTMMFVDDIVICGESREQVEKVLERWRYTLERRGMKVSRSAEVKSGGFWDLVVITAVDEDQRRWYEVQLQEKTLRRELPLTVYRNGGSTLHVLQLLSDEYGDTLSTFRVLLIHAGGWSQRLPHTSALGKIFMAVPLGERVYQMLDLKLLMYVDFPAHMNPGVLVTCADDVELYSATQSIEFYKPGFTALAHPSPLSIGQSHGVFVLEPGDEPPVRDVEYRTCHRFLHKPSVEVMQRSGAVFRKQDDDVVYTDSTYYISHGTVETLLGLYREIRPLSCEIDAYGDFLQSLGSSATAEYTNNTENVVKKEKDLVEVRKKIFQHLRGTPLNVIILNESKFYHLGTMNEYLFHLTVDMCLREELCLQTITFSSCPLDVCENKNMCVIQSIIHPSVRVCEGSVVEFSRLEQGVMLGQNSIISSCWVERSLSIPSFTFMHSFAVSMDGRTQFATVAFGVQDDLKKIVLCCEDVGSLEVFGVSFSECVSHWGLSVKDIRFSGDLCVYNLWTCCMFPICEDMKTSFSTTLQMVKAAHGNGFMSLHKHTLLSLQEILHNKDLEIMLGFRNHLHEKILQESQDAAHQEITISG</sequence>
<evidence type="ECO:0000256" key="3">
    <source>
        <dbReference type="ARBA" id="ARBA00022679"/>
    </source>
</evidence>
<dbReference type="GO" id="GO:0042350">
    <property type="term" value="P:GDP-L-fucose biosynthetic process"/>
    <property type="evidence" value="ECO:0007669"/>
    <property type="project" value="UniProtKB-ARBA"/>
</dbReference>
<comment type="caution">
    <text evidence="6">The sequence shown here is derived from an EMBL/GenBank/DDBJ whole genome shotgun (WGS) entry which is preliminary data.</text>
</comment>
<evidence type="ECO:0000259" key="5">
    <source>
        <dbReference type="PROSITE" id="PS50878"/>
    </source>
</evidence>
<accession>A0AAD5ALI3</accession>
<evidence type="ECO:0000256" key="2">
    <source>
        <dbReference type="ARBA" id="ARBA00012180"/>
    </source>
</evidence>
<name>A0AAD5ALI3_SILAS</name>
<proteinExistence type="inferred from homology"/>
<dbReference type="GO" id="GO:0004523">
    <property type="term" value="F:RNA-DNA hybrid ribonuclease activity"/>
    <property type="evidence" value="ECO:0007669"/>
    <property type="project" value="UniProtKB-EC"/>
</dbReference>
<dbReference type="InterPro" id="IPR000477">
    <property type="entry name" value="RT_dom"/>
</dbReference>
<keyword evidence="3" id="KW-0808">Transferase</keyword>
<gene>
    <name evidence="6" type="ORF">C0J50_21421</name>
</gene>
<evidence type="ECO:0000256" key="1">
    <source>
        <dbReference type="ARBA" id="ARBA00010879"/>
    </source>
</evidence>
<reference evidence="6" key="1">
    <citation type="submission" date="2018-07" db="EMBL/GenBank/DDBJ databases">
        <title>Comparative genomics of catfishes provides insights into carnivory and benthic adaptation.</title>
        <authorList>
            <person name="Zhang Y."/>
            <person name="Wang D."/>
            <person name="Peng Z."/>
            <person name="Zheng S."/>
            <person name="Shao F."/>
            <person name="Tao W."/>
        </authorList>
    </citation>
    <scope>NUCLEOTIDE SEQUENCE</scope>
    <source>
        <strain evidence="6">Chongqing</strain>
    </source>
</reference>
<dbReference type="PROSITE" id="PS50878">
    <property type="entry name" value="RT_POL"/>
    <property type="match status" value="1"/>
</dbReference>
<dbReference type="AlphaFoldDB" id="A0AAD5ALI3"/>
<evidence type="ECO:0000256" key="4">
    <source>
        <dbReference type="ARBA" id="ARBA00022741"/>
    </source>
</evidence>
<dbReference type="GO" id="GO:0016779">
    <property type="term" value="F:nucleotidyltransferase activity"/>
    <property type="evidence" value="ECO:0007669"/>
    <property type="project" value="UniProtKB-KW"/>
</dbReference>
<organism evidence="6 7">
    <name type="scientific">Silurus asotus</name>
    <name type="common">Amur catfish</name>
    <name type="synonym">Parasilurus asotus</name>
    <dbReference type="NCBI Taxonomy" id="30991"/>
    <lineage>
        <taxon>Eukaryota</taxon>
        <taxon>Metazoa</taxon>
        <taxon>Chordata</taxon>
        <taxon>Craniata</taxon>
        <taxon>Vertebrata</taxon>
        <taxon>Euteleostomi</taxon>
        <taxon>Actinopterygii</taxon>
        <taxon>Neopterygii</taxon>
        <taxon>Teleostei</taxon>
        <taxon>Ostariophysi</taxon>
        <taxon>Siluriformes</taxon>
        <taxon>Siluridae</taxon>
        <taxon>Silurus</taxon>
    </lineage>
</organism>
<dbReference type="Proteomes" id="UP001205998">
    <property type="component" value="Unassembled WGS sequence"/>
</dbReference>
<keyword evidence="6" id="KW-0548">Nucleotidyltransferase</keyword>
<comment type="similarity">
    <text evidence="1">Belongs to the beta type-B retroviral polymerase family. HERV class-II K(HML-2) pol subfamily.</text>
</comment>
<dbReference type="InterPro" id="IPR043502">
    <property type="entry name" value="DNA/RNA_pol_sf"/>
</dbReference>
<dbReference type="SUPFAM" id="SSF56672">
    <property type="entry name" value="DNA/RNA polymerases"/>
    <property type="match status" value="1"/>
</dbReference>
<dbReference type="Pfam" id="PF07959">
    <property type="entry name" value="Fucose_pyrophosphorylase"/>
    <property type="match status" value="1"/>
</dbReference>
<dbReference type="SUPFAM" id="SSF51161">
    <property type="entry name" value="Trimeric LpxA-like enzymes"/>
    <property type="match status" value="1"/>
</dbReference>
<protein>
    <recommendedName>
        <fullName evidence="2">ribonuclease H</fullName>
        <ecNumber evidence="2">3.1.26.4</ecNumber>
    </recommendedName>
</protein>
<dbReference type="InterPro" id="IPR011004">
    <property type="entry name" value="Trimer_LpxA-like_sf"/>
</dbReference>
<dbReference type="Pfam" id="PF00078">
    <property type="entry name" value="RVT_1"/>
    <property type="match status" value="1"/>
</dbReference>
<dbReference type="PANTHER" id="PTHR15045:SF1">
    <property type="entry name" value="FUCOSE-1-PHOSPHATE GUANYLYLTRANSFERASE"/>
    <property type="match status" value="1"/>
</dbReference>
<dbReference type="PANTHER" id="PTHR15045">
    <property type="entry name" value="FUCOSE-1-PHOSPHATE GUANYLYLTRANSFERASE"/>
    <property type="match status" value="1"/>
</dbReference>
<evidence type="ECO:0000313" key="6">
    <source>
        <dbReference type="EMBL" id="KAI5619028.1"/>
    </source>
</evidence>
<dbReference type="GO" id="GO:0000166">
    <property type="term" value="F:nucleotide binding"/>
    <property type="evidence" value="ECO:0007669"/>
    <property type="project" value="UniProtKB-KW"/>
</dbReference>
<feature type="domain" description="Reverse transcriptase" evidence="5">
    <location>
        <begin position="1"/>
        <end position="185"/>
    </location>
</feature>
<dbReference type="InterPro" id="IPR012887">
    <property type="entry name" value="GDP_fucose_pyrophosphorylase"/>
</dbReference>
<keyword evidence="7" id="KW-1185">Reference proteome</keyword>